<evidence type="ECO:0000256" key="10">
    <source>
        <dbReference type="ARBA" id="ARBA00023235"/>
    </source>
</evidence>
<dbReference type="InterPro" id="IPR000212">
    <property type="entry name" value="DNA_helicase_UvrD/REP"/>
</dbReference>
<accession>A0A8T4GVQ1</accession>
<evidence type="ECO:0000256" key="1">
    <source>
        <dbReference type="ARBA" id="ARBA00022722"/>
    </source>
</evidence>
<reference evidence="18" key="1">
    <citation type="submission" date="2021-03" db="EMBL/GenBank/DDBJ databases">
        <title>Genomic Encyclopedia of Type Strains, Phase IV (KMG-IV): sequencing the most valuable type-strain genomes for metagenomic binning, comparative biology and taxonomic classification.</title>
        <authorList>
            <person name="Goeker M."/>
        </authorList>
    </citation>
    <scope>NUCLEOTIDE SEQUENCE</scope>
    <source>
        <strain evidence="18">DSM 26232</strain>
    </source>
</reference>
<gene>
    <name evidence="18" type="ORF">J2753_001689</name>
</gene>
<evidence type="ECO:0000256" key="12">
    <source>
        <dbReference type="ARBA" id="ARBA00034808"/>
    </source>
</evidence>
<organism evidence="18 19">
    <name type="scientific">Halolamina salifodinae</name>
    <dbReference type="NCBI Taxonomy" id="1202767"/>
    <lineage>
        <taxon>Archaea</taxon>
        <taxon>Methanobacteriati</taxon>
        <taxon>Methanobacteriota</taxon>
        <taxon>Stenosarchaea group</taxon>
        <taxon>Halobacteria</taxon>
        <taxon>Halobacteriales</taxon>
        <taxon>Haloferacaceae</taxon>
    </lineage>
</organism>
<dbReference type="OrthoDB" id="203178at2157"/>
<dbReference type="Gene3D" id="3.90.320.10">
    <property type="match status" value="1"/>
</dbReference>
<dbReference type="Proteomes" id="UP000823736">
    <property type="component" value="Unassembled WGS sequence"/>
</dbReference>
<evidence type="ECO:0000259" key="16">
    <source>
        <dbReference type="PROSITE" id="PS51198"/>
    </source>
</evidence>
<feature type="region of interest" description="Disordered" evidence="15">
    <location>
        <begin position="928"/>
        <end position="949"/>
    </location>
</feature>
<comment type="caution">
    <text evidence="18">The sequence shown here is derived from an EMBL/GenBank/DDBJ whole genome shotgun (WGS) entry which is preliminary data.</text>
</comment>
<keyword evidence="4 14" id="KW-0378">Hydrolase</keyword>
<dbReference type="PROSITE" id="PS51198">
    <property type="entry name" value="UVRD_HELICASE_ATP_BIND"/>
    <property type="match status" value="1"/>
</dbReference>
<dbReference type="InterPro" id="IPR014016">
    <property type="entry name" value="UvrD-like_ATP-bd"/>
</dbReference>
<dbReference type="Pfam" id="PF00580">
    <property type="entry name" value="UvrD-helicase"/>
    <property type="match status" value="1"/>
</dbReference>
<evidence type="ECO:0000259" key="17">
    <source>
        <dbReference type="PROSITE" id="PS51217"/>
    </source>
</evidence>
<dbReference type="GO" id="GO:0005524">
    <property type="term" value="F:ATP binding"/>
    <property type="evidence" value="ECO:0007669"/>
    <property type="project" value="UniProtKB-UniRule"/>
</dbReference>
<evidence type="ECO:0000256" key="3">
    <source>
        <dbReference type="ARBA" id="ARBA00022763"/>
    </source>
</evidence>
<keyword evidence="1" id="KW-0540">Nuclease</keyword>
<dbReference type="RefSeq" id="WP_209491466.1">
    <property type="nucleotide sequence ID" value="NZ_JAGGLC010000003.1"/>
</dbReference>
<proteinExistence type="predicted"/>
<dbReference type="SUPFAM" id="SSF52540">
    <property type="entry name" value="P-loop containing nucleoside triphosphate hydrolases"/>
    <property type="match status" value="1"/>
</dbReference>
<evidence type="ECO:0000256" key="15">
    <source>
        <dbReference type="SAM" id="MobiDB-lite"/>
    </source>
</evidence>
<keyword evidence="5 14" id="KW-0347">Helicase</keyword>
<evidence type="ECO:0000256" key="11">
    <source>
        <dbReference type="ARBA" id="ARBA00034617"/>
    </source>
</evidence>
<keyword evidence="3" id="KW-0227">DNA damage</keyword>
<evidence type="ECO:0000256" key="2">
    <source>
        <dbReference type="ARBA" id="ARBA00022741"/>
    </source>
</evidence>
<evidence type="ECO:0000256" key="5">
    <source>
        <dbReference type="ARBA" id="ARBA00022806"/>
    </source>
</evidence>
<dbReference type="PANTHER" id="PTHR11070">
    <property type="entry name" value="UVRD / RECB / PCRA DNA HELICASE FAMILY MEMBER"/>
    <property type="match status" value="1"/>
</dbReference>
<keyword evidence="9" id="KW-0234">DNA repair</keyword>
<dbReference type="AlphaFoldDB" id="A0A8T4GVQ1"/>
<protein>
    <recommendedName>
        <fullName evidence="12">DNA 3'-5' helicase</fullName>
        <ecNumber evidence="12">5.6.2.4</ecNumber>
    </recommendedName>
</protein>
<dbReference type="EMBL" id="JAGGLC010000003">
    <property type="protein sequence ID" value="MBP1987191.1"/>
    <property type="molecule type" value="Genomic_DNA"/>
</dbReference>
<dbReference type="EC" id="5.6.2.4" evidence="12"/>
<evidence type="ECO:0000256" key="7">
    <source>
        <dbReference type="ARBA" id="ARBA00022840"/>
    </source>
</evidence>
<evidence type="ECO:0000256" key="13">
    <source>
        <dbReference type="ARBA" id="ARBA00048988"/>
    </source>
</evidence>
<evidence type="ECO:0000256" key="6">
    <source>
        <dbReference type="ARBA" id="ARBA00022839"/>
    </source>
</evidence>
<comment type="catalytic activity">
    <reaction evidence="11">
        <text>Couples ATP hydrolysis with the unwinding of duplex DNA by translocating in the 3'-5' direction.</text>
        <dbReference type="EC" id="5.6.2.4"/>
    </reaction>
</comment>
<dbReference type="GO" id="GO:0000725">
    <property type="term" value="P:recombinational repair"/>
    <property type="evidence" value="ECO:0007669"/>
    <property type="project" value="TreeGrafter"/>
</dbReference>
<keyword evidence="6" id="KW-0269">Exonuclease</keyword>
<dbReference type="InterPro" id="IPR014017">
    <property type="entry name" value="DNA_helicase_UvrD-like_C"/>
</dbReference>
<feature type="domain" description="UvrD-like helicase C-terminal" evidence="17">
    <location>
        <begin position="468"/>
        <end position="748"/>
    </location>
</feature>
<dbReference type="GO" id="GO:0003677">
    <property type="term" value="F:DNA binding"/>
    <property type="evidence" value="ECO:0007669"/>
    <property type="project" value="UniProtKB-KW"/>
</dbReference>
<dbReference type="InterPro" id="IPR011604">
    <property type="entry name" value="PDDEXK-like_dom_sf"/>
</dbReference>
<dbReference type="Gene3D" id="3.40.50.300">
    <property type="entry name" value="P-loop containing nucleotide triphosphate hydrolases"/>
    <property type="match status" value="2"/>
</dbReference>
<sequence>MTEKERPIGGRVDGYRRLEGAQAEIRDAFFAAESGLFVLDCGPGAGKSVTADSIAAEDLARKARSGGDSPAETLCLTSFSRDDAASILPGVEAALRGFVEDPDAPVSLDKETAAELGTALRGSDRVGTIDSVLGSVFDAVAEEVGFDGTPEAGDSAALAQVHGDALEVVRETSALSEPLSTLDDAYPGGRYDADAADLLAAARSACRERRLSVGELRERLTAVVSGSYPDGPPDSLADVLRDTERFFGAEERAAVERGLDAAGEGNQEAIVGADRNCHDAWGEAVEALCTVLPAYLDAYDEACRRAGVVAHVDVAHWIATFFEEPAYESAFRERLRERWTGRLSTVIVDEAQDVSRAQHDALAPLIDAETRVLLVGDREQCIYAWRNAQPSLFAAAATEGRYFGVDWDTHERRTATRTYRSRPAVAAAIDTVFGPVFTDPTRDAIDDFTDGDEITEYDLLSAVRDPTPDPSVHVAAFPEHGRPGSPTWVDPTDGVGEAEALADCVATGLAEGRFVVEDGNEGGDADKPGVTVLFHRRTHMDTYVDAFADAGLSVRDTSRALFDHPLVGAVCAVVDWLQAPTSQSATLDLTNDDDLPITGLVDRLMRADWSISAVAESGAMRGAEADLVDGLADLAERRAEILAAAGADIVADVIETLSLTDDPLDQSATAVDVEGLRPSGSQTPSDDNSAVLDRLVGIVGDWEGEDSYSLAELSAALNHARRNPRGGPSLPTAAEADVTFRTIHGAKGDEDDVIAVADLGTGLGRYGAYLDQLIAHGSHVALAPPTNIDTGDDYPNLDGTVLANGPYDPDASPGDGDAGLRWASERWAEDEQPRIAGPPPLGPPVAAARAERWRLLYVALSRARDHLVIPLPDRRSAPTPRDRWVDTLCEAFDFDERRRGEYSIDTPGDHDPLTVAVNRLTEELTTAVESEGLGEGPPESPAVPDRGWTPRFVNPSTVYELAAAPEEGVLAHLSGQPLHADQDGVTVPLSFETMGPEVVGDVAHDLFTTALSAGVDAAALRECSGPLPAALDRAVDRHARGVAPEEREELRRYLSGTLCPQLADSAAYERLAESERRFVEEPLDAVVRIHGFAVEVGGRADVVSVDAGGDWHVDELKIGLRPPEPELQERYELQAATYAWLLERQGPTDVTAAVTTVGAHQESQTVEAGQEEVQELLDRLAERRWNGEP</sequence>
<dbReference type="GO" id="GO:0004527">
    <property type="term" value="F:exonuclease activity"/>
    <property type="evidence" value="ECO:0007669"/>
    <property type="project" value="UniProtKB-KW"/>
</dbReference>
<keyword evidence="19" id="KW-1185">Reference proteome</keyword>
<dbReference type="InterPro" id="IPR027417">
    <property type="entry name" value="P-loop_NTPase"/>
</dbReference>
<dbReference type="InterPro" id="IPR038726">
    <property type="entry name" value="PDDEXK_AddAB-type"/>
</dbReference>
<feature type="domain" description="UvrD-like helicase ATP-binding" evidence="16">
    <location>
        <begin position="20"/>
        <end position="422"/>
    </location>
</feature>
<dbReference type="GO" id="GO:0043138">
    <property type="term" value="F:3'-5' DNA helicase activity"/>
    <property type="evidence" value="ECO:0007669"/>
    <property type="project" value="UniProtKB-EC"/>
</dbReference>
<evidence type="ECO:0000256" key="4">
    <source>
        <dbReference type="ARBA" id="ARBA00022801"/>
    </source>
</evidence>
<keyword evidence="10" id="KW-0413">Isomerase</keyword>
<name>A0A8T4GVQ1_9EURY</name>
<dbReference type="Pfam" id="PF12705">
    <property type="entry name" value="PDDEXK_1"/>
    <property type="match status" value="1"/>
</dbReference>
<dbReference type="PROSITE" id="PS51217">
    <property type="entry name" value="UVRD_HELICASE_CTER"/>
    <property type="match status" value="1"/>
</dbReference>
<evidence type="ECO:0000313" key="18">
    <source>
        <dbReference type="EMBL" id="MBP1987191.1"/>
    </source>
</evidence>
<keyword evidence="2 14" id="KW-0547">Nucleotide-binding</keyword>
<feature type="binding site" evidence="14">
    <location>
        <begin position="41"/>
        <end position="48"/>
    </location>
    <ligand>
        <name>ATP</name>
        <dbReference type="ChEBI" id="CHEBI:30616"/>
    </ligand>
</feature>
<evidence type="ECO:0000256" key="14">
    <source>
        <dbReference type="PROSITE-ProRule" id="PRU00560"/>
    </source>
</evidence>
<evidence type="ECO:0000256" key="8">
    <source>
        <dbReference type="ARBA" id="ARBA00023125"/>
    </source>
</evidence>
<dbReference type="PANTHER" id="PTHR11070:SF2">
    <property type="entry name" value="ATP-DEPENDENT DNA HELICASE SRS2"/>
    <property type="match status" value="1"/>
</dbReference>
<comment type="catalytic activity">
    <reaction evidence="13">
        <text>ATP + H2O = ADP + phosphate + H(+)</text>
        <dbReference type="Rhea" id="RHEA:13065"/>
        <dbReference type="ChEBI" id="CHEBI:15377"/>
        <dbReference type="ChEBI" id="CHEBI:15378"/>
        <dbReference type="ChEBI" id="CHEBI:30616"/>
        <dbReference type="ChEBI" id="CHEBI:43474"/>
        <dbReference type="ChEBI" id="CHEBI:456216"/>
        <dbReference type="EC" id="5.6.2.4"/>
    </reaction>
</comment>
<keyword evidence="8" id="KW-0238">DNA-binding</keyword>
<evidence type="ECO:0000313" key="19">
    <source>
        <dbReference type="Proteomes" id="UP000823736"/>
    </source>
</evidence>
<evidence type="ECO:0000256" key="9">
    <source>
        <dbReference type="ARBA" id="ARBA00023204"/>
    </source>
</evidence>
<keyword evidence="7 14" id="KW-0067">ATP-binding</keyword>